<proteinExistence type="predicted"/>
<protein>
    <submittedName>
        <fullName evidence="2">Uncharacterized protein</fullName>
    </submittedName>
</protein>
<dbReference type="EMBL" id="FOFG01000008">
    <property type="protein sequence ID" value="SEQ87698.1"/>
    <property type="molecule type" value="Genomic_DNA"/>
</dbReference>
<sequence>MIMRGMLIAIARAVKNAMRSVVKAVLRGGQITWERVFKPTVESALDVADAVLSAPGAIAKGLVSGGPGEGNDPQSVQDVKRQTRLPSDVPGSTQRSRPRPDLEMPSTLTVGPDGLLYRREMTEREMEKAAADIRSADATYKQFIMASTDKDRARVDLSCFELKTEHWLRSLNAAERHRLRSSDPMEQRLHVYGGRNIAGVRQAPTLISPAAVDRMEAAAATAPRQSFQDRVLELRGRRERELDEEVERQLPPVLLAAC</sequence>
<keyword evidence="3" id="KW-1185">Reference proteome</keyword>
<feature type="region of interest" description="Disordered" evidence="1">
    <location>
        <begin position="62"/>
        <end position="113"/>
    </location>
</feature>
<name>A0A1H9JLT4_9HYPH</name>
<gene>
    <name evidence="2" type="ORF">SAMN05216548_108173</name>
</gene>
<dbReference type="Proteomes" id="UP000199647">
    <property type="component" value="Unassembled WGS sequence"/>
</dbReference>
<dbReference type="AlphaFoldDB" id="A0A1H9JLT4"/>
<reference evidence="2 3" key="1">
    <citation type="submission" date="2016-10" db="EMBL/GenBank/DDBJ databases">
        <authorList>
            <person name="de Groot N.N."/>
        </authorList>
    </citation>
    <scope>NUCLEOTIDE SEQUENCE [LARGE SCALE GENOMIC DNA]</scope>
    <source>
        <strain evidence="2 3">A52C2</strain>
    </source>
</reference>
<accession>A0A1H9JLT4</accession>
<evidence type="ECO:0000313" key="3">
    <source>
        <dbReference type="Proteomes" id="UP000199647"/>
    </source>
</evidence>
<organism evidence="2 3">
    <name type="scientific">Faunimonas pinastri</name>
    <dbReference type="NCBI Taxonomy" id="1855383"/>
    <lineage>
        <taxon>Bacteria</taxon>
        <taxon>Pseudomonadati</taxon>
        <taxon>Pseudomonadota</taxon>
        <taxon>Alphaproteobacteria</taxon>
        <taxon>Hyphomicrobiales</taxon>
        <taxon>Afifellaceae</taxon>
        <taxon>Faunimonas</taxon>
    </lineage>
</organism>
<evidence type="ECO:0000256" key="1">
    <source>
        <dbReference type="SAM" id="MobiDB-lite"/>
    </source>
</evidence>
<evidence type="ECO:0000313" key="2">
    <source>
        <dbReference type="EMBL" id="SEQ87698.1"/>
    </source>
</evidence>